<feature type="compositionally biased region" description="Basic and acidic residues" evidence="1">
    <location>
        <begin position="160"/>
        <end position="173"/>
    </location>
</feature>
<accession>A0A9P1FQB3</accession>
<feature type="non-terminal residue" evidence="2">
    <location>
        <position position="1007"/>
    </location>
</feature>
<gene>
    <name evidence="2" type="ORF">C1SCF055_LOCUS10513</name>
</gene>
<name>A0A9P1FQB3_9DINO</name>
<reference evidence="3" key="2">
    <citation type="submission" date="2024-04" db="EMBL/GenBank/DDBJ databases">
        <authorList>
            <person name="Chen Y."/>
            <person name="Shah S."/>
            <person name="Dougan E. K."/>
            <person name="Thang M."/>
            <person name="Chan C."/>
        </authorList>
    </citation>
    <scope>NUCLEOTIDE SEQUENCE [LARGE SCALE GENOMIC DNA]</scope>
</reference>
<organism evidence="2">
    <name type="scientific">Cladocopium goreaui</name>
    <dbReference type="NCBI Taxonomy" id="2562237"/>
    <lineage>
        <taxon>Eukaryota</taxon>
        <taxon>Sar</taxon>
        <taxon>Alveolata</taxon>
        <taxon>Dinophyceae</taxon>
        <taxon>Suessiales</taxon>
        <taxon>Symbiodiniaceae</taxon>
        <taxon>Cladocopium</taxon>
    </lineage>
</organism>
<feature type="region of interest" description="Disordered" evidence="1">
    <location>
        <begin position="1"/>
        <end position="69"/>
    </location>
</feature>
<dbReference type="EMBL" id="CAMXCT030000756">
    <property type="protein sequence ID" value="CAL4770162.1"/>
    <property type="molecule type" value="Genomic_DNA"/>
</dbReference>
<feature type="compositionally biased region" description="Basic and acidic residues" evidence="1">
    <location>
        <begin position="51"/>
        <end position="68"/>
    </location>
</feature>
<dbReference type="EMBL" id="CAMXCT020000756">
    <property type="protein sequence ID" value="CAL1136225.1"/>
    <property type="molecule type" value="Genomic_DNA"/>
</dbReference>
<feature type="compositionally biased region" description="Basic and acidic residues" evidence="1">
    <location>
        <begin position="461"/>
        <end position="471"/>
    </location>
</feature>
<evidence type="ECO:0000313" key="2">
    <source>
        <dbReference type="EMBL" id="CAI3982850.1"/>
    </source>
</evidence>
<evidence type="ECO:0000313" key="4">
    <source>
        <dbReference type="Proteomes" id="UP001152797"/>
    </source>
</evidence>
<feature type="compositionally biased region" description="Polar residues" evidence="1">
    <location>
        <begin position="137"/>
        <end position="149"/>
    </location>
</feature>
<reference evidence="2" key="1">
    <citation type="submission" date="2022-10" db="EMBL/GenBank/DDBJ databases">
        <authorList>
            <person name="Chen Y."/>
            <person name="Dougan E. K."/>
            <person name="Chan C."/>
            <person name="Rhodes N."/>
            <person name="Thang M."/>
        </authorList>
    </citation>
    <scope>NUCLEOTIDE SEQUENCE</scope>
</reference>
<sequence length="1007" mass="111056">TRAQTDDGAYTMLLPVGAPSPPPEPDAGVEPDGAGESCRLARGRVQKGRIAKSDGLSRSDGFQSKKGDFTGSPIFEVKSAVPLDDDLAMVSTKSQGAAARVLLALPPEGAELPVIADPPMTADPPLMFHSEEEQKSTKSSMSKRLTSLKASLRNLPLFPHKPEKAKSDEESLPPKRQGRLHAGPTSPKNIRSEDPKPAQGMALAIDQQSLSASKDGWGSPSSPKPGRARAQSKEERKPVPPSTPSKAPNGSVKDGAPSPVRRLSQLCVRGWTQGKKDDVAEILRKDEDWEQQERVMQYQDDLKTALELQARGQAIELKPMTAAEEKEQLELERQIQENGLAGKDALAFLLSAKLGSLDDAFQYMDTANRGDSFAFVSWHTGLLVLRIDPNKIAGMSVKQSFQRISQGKSEISKAAWEEYFADWDDSAFTGKRRRRQALKPKLPQVPKVEKPPEPPPPEKPPTPEKKPEVNKLKKATMKLALLSRLQKEEEEEDEETIRGQAMEELSSLHPDPAEQEHQDSTMLTRLQFLLTVALFSTVFADPEENAQASGRNLERVVSCGVCQNVPESTCKWCSGTGGAAPDQSVKLSNLSRKKRAIHLQVARELNLWSSTQGSSLLVMREGPISQKLRQDVLELPLCSGIRLRAKKAGPGLVLLGRTLAEAENLRISKAIGPCPNATQELVLPKFSLAARSLVDVDEDDGYDVDIFNDRGSAPEVEEVLRSQLADLPLKAMYEFPAAVGQDFRDCAVRVCKEYGYDIIGVSGFQERVVVGNLKESVERLHAELAEGVQPGFVQFSNDISRLEKEVIRREARLKGYIVVEDEAGLRVSRMKEEGPLKELCKLSAEVFAQQPGIHWIKRILPSKCCMEHRYDSVRRAPLTDIAEALLRAMMLRFEAETLGLEGIETGGISGSFWNSREMIHTATARDVPPDRAEVLAKPLYEAFDDTLHLQIELTKASNGLSKQFFKVFLDKAMQQAGWYPSPEVLEALHKREEEGGDEDEYDAASDE</sequence>
<feature type="compositionally biased region" description="Acidic residues" evidence="1">
    <location>
        <begin position="994"/>
        <end position="1007"/>
    </location>
</feature>
<dbReference type="EMBL" id="CAMXCT010000756">
    <property type="protein sequence ID" value="CAI3982850.1"/>
    <property type="molecule type" value="Genomic_DNA"/>
</dbReference>
<feature type="non-terminal residue" evidence="2">
    <location>
        <position position="1"/>
    </location>
</feature>
<evidence type="ECO:0000313" key="3">
    <source>
        <dbReference type="EMBL" id="CAL1136225.1"/>
    </source>
</evidence>
<dbReference type="AlphaFoldDB" id="A0A9P1FQB3"/>
<comment type="caution">
    <text evidence="2">The sequence shown here is derived from an EMBL/GenBank/DDBJ whole genome shotgun (WGS) entry which is preliminary data.</text>
</comment>
<keyword evidence="4" id="KW-1185">Reference proteome</keyword>
<feature type="region of interest" description="Disordered" evidence="1">
    <location>
        <begin position="988"/>
        <end position="1007"/>
    </location>
</feature>
<evidence type="ECO:0000256" key="1">
    <source>
        <dbReference type="SAM" id="MobiDB-lite"/>
    </source>
</evidence>
<dbReference type="OrthoDB" id="440392at2759"/>
<feature type="compositionally biased region" description="Basic residues" evidence="1">
    <location>
        <begin position="41"/>
        <end position="50"/>
    </location>
</feature>
<protein>
    <submittedName>
        <fullName evidence="2">Uncharacterized protein</fullName>
    </submittedName>
</protein>
<feature type="region of interest" description="Disordered" evidence="1">
    <location>
        <begin position="436"/>
        <end position="471"/>
    </location>
</feature>
<dbReference type="Proteomes" id="UP001152797">
    <property type="component" value="Unassembled WGS sequence"/>
</dbReference>
<proteinExistence type="predicted"/>
<feature type="region of interest" description="Disordered" evidence="1">
    <location>
        <begin position="114"/>
        <end position="260"/>
    </location>
</feature>